<organism evidence="2 3">
    <name type="scientific">Streptomyces adustus</name>
    <dbReference type="NCBI Taxonomy" id="1609272"/>
    <lineage>
        <taxon>Bacteria</taxon>
        <taxon>Bacillati</taxon>
        <taxon>Actinomycetota</taxon>
        <taxon>Actinomycetes</taxon>
        <taxon>Kitasatosporales</taxon>
        <taxon>Streptomycetaceae</taxon>
        <taxon>Streptomyces</taxon>
    </lineage>
</organism>
<dbReference type="InterPro" id="IPR047960">
    <property type="entry name" value="Transpos_IS1380"/>
</dbReference>
<evidence type="ECO:0000313" key="2">
    <source>
        <dbReference type="EMBL" id="MPY32783.1"/>
    </source>
</evidence>
<proteinExistence type="predicted"/>
<dbReference type="EMBL" id="VJZD01000055">
    <property type="protein sequence ID" value="MPY32783.1"/>
    <property type="molecule type" value="Genomic_DNA"/>
</dbReference>
<feature type="domain" description="Transposase DDE" evidence="1">
    <location>
        <begin position="3"/>
        <end position="454"/>
    </location>
</feature>
<sequence>MVGHSGAVLLRRLADRSGLVTALTGVFPTGGSGWRDRAVVFVHLAISIALGARNVLEAEHLGRHQHWLFGPVASDSTVRRLLAGLDEDMFAALSRARAKARRIVWTWLALRPQAFAWLTIAGKLLKGWVIVDIDATIITAASKKEGASPTFKRTFGFHPLAAWCANTQECLAMLLRPGSAGSNTAADHITVVAQSLHQIPGSSSAKLLFRVDGAGATHDLHEHFEKLNTMRRRVRFTTGWTITEADEAAIAQLPEAAWETSLKQDGSPHDPDHSGVAELTGLNRREGWSDGLRLIVRRVRPSGRHTENLTDLEKKTGWKYSVIATNITKMWGIPGSHQIQWIDALHRHHAVVEDRVRTNKAMGLHNLPAKSWTMNRGWTAAANLAADLDSWLRLLALHDQDGLADAEPQTMRMRIYHQTGRLARHARLRHLRLEATWPWAKAFTLAWERLASLPQVT</sequence>
<gene>
    <name evidence="2" type="ORF">FNH09_16350</name>
</gene>
<comment type="caution">
    <text evidence="2">The sequence shown here is derived from an EMBL/GenBank/DDBJ whole genome shotgun (WGS) entry which is preliminary data.</text>
</comment>
<dbReference type="Proteomes" id="UP000325849">
    <property type="component" value="Unassembled WGS sequence"/>
</dbReference>
<name>A0A5N8VC19_9ACTN</name>
<evidence type="ECO:0000313" key="3">
    <source>
        <dbReference type="Proteomes" id="UP000325849"/>
    </source>
</evidence>
<evidence type="ECO:0000259" key="1">
    <source>
        <dbReference type="Pfam" id="PF13701"/>
    </source>
</evidence>
<dbReference type="NCBIfam" id="NF033539">
    <property type="entry name" value="transpos_IS1380"/>
    <property type="match status" value="1"/>
</dbReference>
<dbReference type="Pfam" id="PF13701">
    <property type="entry name" value="DDE_Tnp_1_4"/>
    <property type="match status" value="1"/>
</dbReference>
<dbReference type="AlphaFoldDB" id="A0A5N8VC19"/>
<dbReference type="InterPro" id="IPR025668">
    <property type="entry name" value="Tnp_DDE_dom"/>
</dbReference>
<dbReference type="OrthoDB" id="3254802at2"/>
<accession>A0A5N8VC19</accession>
<reference evidence="2 3" key="1">
    <citation type="submission" date="2019-07" db="EMBL/GenBank/DDBJ databases">
        <title>New species of Amycolatopsis and Streptomyces.</title>
        <authorList>
            <person name="Duangmal K."/>
            <person name="Teo W.F.A."/>
            <person name="Lipun K."/>
        </authorList>
    </citation>
    <scope>NUCLEOTIDE SEQUENCE [LARGE SCALE GENOMIC DNA]</scope>
    <source>
        <strain evidence="2 3">NBRC 109810</strain>
    </source>
</reference>
<keyword evidence="3" id="KW-1185">Reference proteome</keyword>
<protein>
    <submittedName>
        <fullName evidence="2">IS1380 family transposase</fullName>
    </submittedName>
</protein>